<gene>
    <name evidence="12" type="ORF">BDV98DRAFT_545200</name>
</gene>
<keyword evidence="3 12" id="KW-0418">Kinase</keyword>
<proteinExistence type="inferred from homology"/>
<evidence type="ECO:0000256" key="2">
    <source>
        <dbReference type="ARBA" id="ARBA00022741"/>
    </source>
</evidence>
<dbReference type="AlphaFoldDB" id="A0A5C3QR77"/>
<dbReference type="InterPro" id="IPR011009">
    <property type="entry name" value="Kinase-like_dom_sf"/>
</dbReference>
<dbReference type="Gene3D" id="1.10.510.10">
    <property type="entry name" value="Transferase(Phosphotransferase) domain 1"/>
    <property type="match status" value="1"/>
</dbReference>
<evidence type="ECO:0000256" key="7">
    <source>
        <dbReference type="ARBA" id="ARBA00049014"/>
    </source>
</evidence>
<keyword evidence="2" id="KW-0547">Nucleotide-binding</keyword>
<evidence type="ECO:0000256" key="3">
    <source>
        <dbReference type="ARBA" id="ARBA00022777"/>
    </source>
</evidence>
<dbReference type="OrthoDB" id="4062651at2759"/>
<dbReference type="PANTHER" id="PTHR48013:SF9">
    <property type="entry name" value="DUAL SPECIFICITY MITOGEN-ACTIVATED PROTEIN KINASE KINASE 5"/>
    <property type="match status" value="1"/>
</dbReference>
<evidence type="ECO:0000313" key="12">
    <source>
        <dbReference type="EMBL" id="TFL03320.1"/>
    </source>
</evidence>
<name>A0A5C3QR77_9AGAR</name>
<keyword evidence="13" id="KW-1185">Reference proteome</keyword>
<evidence type="ECO:0000256" key="8">
    <source>
        <dbReference type="ARBA" id="ARBA00049299"/>
    </source>
</evidence>
<sequence>MAPRLPIRSSLPPLRVPSRHSYAPPAPANSHRDNLLDGLSNLSLGTNTEVQETSDSRAVKEFRRSFPNQQWSENLLQDLEQLGRSSGTHSHKVQDRHSGAIYLRKSIYMRDRYTAPLLKQITLISSVNHPNIVNFHGAYLSAHSREVHVITEFCGGGSLKTVGANISRLGLVIPGDKAMSHIINGIFQGLNHLDSMGLLHGGIRPGNILLTQDGAVKLCDFSLGEDVVYGEMSQCNVAYAAPERIRGEKYDVRSDVWSAGITILEFAQNRYPYPEVGSEIERMLQITGGDPPQLRDQDGVEYAAGMKDLLSKSLNPSAGARAKPSELIKHPWLVQTLQRSIDMRKWIRQATSVGVKPNRRFTVAMPPAPSTTTSRPRSMSVRFKHREGGGTTSYSYSNSTYAPSPGGEHPY</sequence>
<comment type="similarity">
    <text evidence="5">Belongs to the protein kinase superfamily. STE Ser/Thr protein kinase family. MAP kinase kinase subfamily.</text>
</comment>
<evidence type="ECO:0000256" key="10">
    <source>
        <dbReference type="SAM" id="MobiDB-lite"/>
    </source>
</evidence>
<feature type="region of interest" description="Disordered" evidence="10">
    <location>
        <begin position="364"/>
        <end position="411"/>
    </location>
</feature>
<evidence type="ECO:0000259" key="11">
    <source>
        <dbReference type="PROSITE" id="PS50011"/>
    </source>
</evidence>
<evidence type="ECO:0000256" key="1">
    <source>
        <dbReference type="ARBA" id="ARBA00022679"/>
    </source>
</evidence>
<dbReference type="Proteomes" id="UP000305067">
    <property type="component" value="Unassembled WGS sequence"/>
</dbReference>
<evidence type="ECO:0000256" key="4">
    <source>
        <dbReference type="ARBA" id="ARBA00022840"/>
    </source>
</evidence>
<comment type="catalytic activity">
    <reaction evidence="7">
        <text>L-seryl-[protein] + ATP = O-phospho-L-seryl-[protein] + ADP + H(+)</text>
        <dbReference type="Rhea" id="RHEA:17989"/>
        <dbReference type="Rhea" id="RHEA-COMP:9863"/>
        <dbReference type="Rhea" id="RHEA-COMP:11604"/>
        <dbReference type="ChEBI" id="CHEBI:15378"/>
        <dbReference type="ChEBI" id="CHEBI:29999"/>
        <dbReference type="ChEBI" id="CHEBI:30616"/>
        <dbReference type="ChEBI" id="CHEBI:83421"/>
        <dbReference type="ChEBI" id="CHEBI:456216"/>
        <dbReference type="EC" id="2.7.12.2"/>
    </reaction>
</comment>
<dbReference type="GO" id="GO:0004708">
    <property type="term" value="F:MAP kinase kinase activity"/>
    <property type="evidence" value="ECO:0007669"/>
    <property type="project" value="UniProtKB-EC"/>
</dbReference>
<feature type="compositionally biased region" description="Low complexity" evidence="10">
    <location>
        <begin position="1"/>
        <end position="13"/>
    </location>
</feature>
<feature type="compositionally biased region" description="Low complexity" evidence="10">
    <location>
        <begin position="392"/>
        <end position="401"/>
    </location>
</feature>
<dbReference type="EC" id="2.7.12.2" evidence="6"/>
<dbReference type="PANTHER" id="PTHR48013">
    <property type="entry name" value="DUAL SPECIFICITY MITOGEN-ACTIVATED PROTEIN KINASE KINASE 5-RELATED"/>
    <property type="match status" value="1"/>
</dbReference>
<comment type="catalytic activity">
    <reaction evidence="8">
        <text>L-threonyl-[protein] + ATP = O-phospho-L-threonyl-[protein] + ADP + H(+)</text>
        <dbReference type="Rhea" id="RHEA:46608"/>
        <dbReference type="Rhea" id="RHEA-COMP:11060"/>
        <dbReference type="Rhea" id="RHEA-COMP:11605"/>
        <dbReference type="ChEBI" id="CHEBI:15378"/>
        <dbReference type="ChEBI" id="CHEBI:30013"/>
        <dbReference type="ChEBI" id="CHEBI:30616"/>
        <dbReference type="ChEBI" id="CHEBI:61977"/>
        <dbReference type="ChEBI" id="CHEBI:456216"/>
        <dbReference type="EC" id="2.7.12.2"/>
    </reaction>
</comment>
<dbReference type="PROSITE" id="PS50011">
    <property type="entry name" value="PROTEIN_KINASE_DOM"/>
    <property type="match status" value="1"/>
</dbReference>
<reference evidence="12 13" key="1">
    <citation type="journal article" date="2019" name="Nat. Ecol. Evol.">
        <title>Megaphylogeny resolves global patterns of mushroom evolution.</title>
        <authorList>
            <person name="Varga T."/>
            <person name="Krizsan K."/>
            <person name="Foldi C."/>
            <person name="Dima B."/>
            <person name="Sanchez-Garcia M."/>
            <person name="Sanchez-Ramirez S."/>
            <person name="Szollosi G.J."/>
            <person name="Szarkandi J.G."/>
            <person name="Papp V."/>
            <person name="Albert L."/>
            <person name="Andreopoulos W."/>
            <person name="Angelini C."/>
            <person name="Antonin V."/>
            <person name="Barry K.W."/>
            <person name="Bougher N.L."/>
            <person name="Buchanan P."/>
            <person name="Buyck B."/>
            <person name="Bense V."/>
            <person name="Catcheside P."/>
            <person name="Chovatia M."/>
            <person name="Cooper J."/>
            <person name="Damon W."/>
            <person name="Desjardin D."/>
            <person name="Finy P."/>
            <person name="Geml J."/>
            <person name="Haridas S."/>
            <person name="Hughes K."/>
            <person name="Justo A."/>
            <person name="Karasinski D."/>
            <person name="Kautmanova I."/>
            <person name="Kiss B."/>
            <person name="Kocsube S."/>
            <person name="Kotiranta H."/>
            <person name="LaButti K.M."/>
            <person name="Lechner B.E."/>
            <person name="Liimatainen K."/>
            <person name="Lipzen A."/>
            <person name="Lukacs Z."/>
            <person name="Mihaltcheva S."/>
            <person name="Morgado L.N."/>
            <person name="Niskanen T."/>
            <person name="Noordeloos M.E."/>
            <person name="Ohm R.A."/>
            <person name="Ortiz-Santana B."/>
            <person name="Ovrebo C."/>
            <person name="Racz N."/>
            <person name="Riley R."/>
            <person name="Savchenko A."/>
            <person name="Shiryaev A."/>
            <person name="Soop K."/>
            <person name="Spirin V."/>
            <person name="Szebenyi C."/>
            <person name="Tomsovsky M."/>
            <person name="Tulloss R.E."/>
            <person name="Uehling J."/>
            <person name="Grigoriev I.V."/>
            <person name="Vagvolgyi C."/>
            <person name="Papp T."/>
            <person name="Martin F.M."/>
            <person name="Miettinen O."/>
            <person name="Hibbett D.S."/>
            <person name="Nagy L.G."/>
        </authorList>
    </citation>
    <scope>NUCLEOTIDE SEQUENCE [LARGE SCALE GENOMIC DNA]</scope>
    <source>
        <strain evidence="12 13">CBS 309.79</strain>
    </source>
</reference>
<feature type="compositionally biased region" description="Low complexity" evidence="10">
    <location>
        <begin position="364"/>
        <end position="381"/>
    </location>
</feature>
<dbReference type="STRING" id="1884261.A0A5C3QR77"/>
<evidence type="ECO:0000256" key="5">
    <source>
        <dbReference type="ARBA" id="ARBA00038035"/>
    </source>
</evidence>
<dbReference type="Gene3D" id="3.30.200.20">
    <property type="entry name" value="Phosphorylase Kinase, domain 1"/>
    <property type="match status" value="1"/>
</dbReference>
<evidence type="ECO:0000256" key="9">
    <source>
        <dbReference type="ARBA" id="ARBA00051693"/>
    </source>
</evidence>
<dbReference type="EMBL" id="ML178820">
    <property type="protein sequence ID" value="TFL03320.1"/>
    <property type="molecule type" value="Genomic_DNA"/>
</dbReference>
<organism evidence="12 13">
    <name type="scientific">Pterulicium gracile</name>
    <dbReference type="NCBI Taxonomy" id="1884261"/>
    <lineage>
        <taxon>Eukaryota</taxon>
        <taxon>Fungi</taxon>
        <taxon>Dikarya</taxon>
        <taxon>Basidiomycota</taxon>
        <taxon>Agaricomycotina</taxon>
        <taxon>Agaricomycetes</taxon>
        <taxon>Agaricomycetidae</taxon>
        <taxon>Agaricales</taxon>
        <taxon>Pleurotineae</taxon>
        <taxon>Pterulaceae</taxon>
        <taxon>Pterulicium</taxon>
    </lineage>
</organism>
<dbReference type="GO" id="GO:0005524">
    <property type="term" value="F:ATP binding"/>
    <property type="evidence" value="ECO:0007669"/>
    <property type="project" value="UniProtKB-KW"/>
</dbReference>
<keyword evidence="1" id="KW-0808">Transferase</keyword>
<evidence type="ECO:0000313" key="13">
    <source>
        <dbReference type="Proteomes" id="UP000305067"/>
    </source>
</evidence>
<evidence type="ECO:0000256" key="6">
    <source>
        <dbReference type="ARBA" id="ARBA00038999"/>
    </source>
</evidence>
<dbReference type="Pfam" id="PF00069">
    <property type="entry name" value="Pkinase"/>
    <property type="match status" value="1"/>
</dbReference>
<comment type="catalytic activity">
    <reaction evidence="9">
        <text>L-tyrosyl-[protein] + ATP = O-phospho-L-tyrosyl-[protein] + ADP + H(+)</text>
        <dbReference type="Rhea" id="RHEA:10596"/>
        <dbReference type="Rhea" id="RHEA-COMP:10136"/>
        <dbReference type="Rhea" id="RHEA-COMP:20101"/>
        <dbReference type="ChEBI" id="CHEBI:15378"/>
        <dbReference type="ChEBI" id="CHEBI:30616"/>
        <dbReference type="ChEBI" id="CHEBI:46858"/>
        <dbReference type="ChEBI" id="CHEBI:61978"/>
        <dbReference type="ChEBI" id="CHEBI:456216"/>
        <dbReference type="EC" id="2.7.12.2"/>
    </reaction>
</comment>
<feature type="region of interest" description="Disordered" evidence="10">
    <location>
        <begin position="1"/>
        <end position="40"/>
    </location>
</feature>
<dbReference type="SUPFAM" id="SSF56112">
    <property type="entry name" value="Protein kinase-like (PK-like)"/>
    <property type="match status" value="1"/>
</dbReference>
<accession>A0A5C3QR77</accession>
<keyword evidence="4" id="KW-0067">ATP-binding</keyword>
<protein>
    <recommendedName>
        <fullName evidence="6">mitogen-activated protein kinase kinase</fullName>
        <ecNumber evidence="6">2.7.12.2</ecNumber>
    </recommendedName>
</protein>
<feature type="domain" description="Protein kinase" evidence="11">
    <location>
        <begin position="76"/>
        <end position="333"/>
    </location>
</feature>
<dbReference type="InterPro" id="IPR000719">
    <property type="entry name" value="Prot_kinase_dom"/>
</dbReference>